<keyword evidence="3" id="KW-1185">Reference proteome</keyword>
<protein>
    <submittedName>
        <fullName evidence="2">Uncharacterized protein</fullName>
    </submittedName>
</protein>
<dbReference type="Proteomes" id="UP000266673">
    <property type="component" value="Unassembled WGS sequence"/>
</dbReference>
<dbReference type="OrthoDB" id="2443928at2759"/>
<dbReference type="EMBL" id="QKWP01000057">
    <property type="protein sequence ID" value="RIB28740.1"/>
    <property type="molecule type" value="Genomic_DNA"/>
</dbReference>
<feature type="coiled-coil region" evidence="1">
    <location>
        <begin position="56"/>
        <end position="111"/>
    </location>
</feature>
<organism evidence="2 3">
    <name type="scientific">Gigaspora rosea</name>
    <dbReference type="NCBI Taxonomy" id="44941"/>
    <lineage>
        <taxon>Eukaryota</taxon>
        <taxon>Fungi</taxon>
        <taxon>Fungi incertae sedis</taxon>
        <taxon>Mucoromycota</taxon>
        <taxon>Glomeromycotina</taxon>
        <taxon>Glomeromycetes</taxon>
        <taxon>Diversisporales</taxon>
        <taxon>Gigasporaceae</taxon>
        <taxon>Gigaspora</taxon>
    </lineage>
</organism>
<accession>A0A397W1Z1</accession>
<proteinExistence type="predicted"/>
<evidence type="ECO:0000256" key="1">
    <source>
        <dbReference type="SAM" id="Coils"/>
    </source>
</evidence>
<gene>
    <name evidence="2" type="ORF">C2G38_2058611</name>
</gene>
<comment type="caution">
    <text evidence="2">The sequence shown here is derived from an EMBL/GenBank/DDBJ whole genome shotgun (WGS) entry which is preliminary data.</text>
</comment>
<evidence type="ECO:0000313" key="3">
    <source>
        <dbReference type="Proteomes" id="UP000266673"/>
    </source>
</evidence>
<keyword evidence="1" id="KW-0175">Coiled coil</keyword>
<evidence type="ECO:0000313" key="2">
    <source>
        <dbReference type="EMBL" id="RIB28740.1"/>
    </source>
</evidence>
<sequence length="112" mass="12888">MPKACIYCEKKKQRLFFDCTIVKLCGQCGKSNPNNIVNSTFSSPDDNHSKINRIPRREKNAEIAALDNELDYLKRVADSLEQYYSHLSSEISSLKKENSILQKRVADFLEED</sequence>
<dbReference type="Gene3D" id="1.20.5.170">
    <property type="match status" value="1"/>
</dbReference>
<name>A0A397W1Z1_9GLOM</name>
<reference evidence="2 3" key="1">
    <citation type="submission" date="2018-06" db="EMBL/GenBank/DDBJ databases">
        <title>Comparative genomics reveals the genomic features of Rhizophagus irregularis, R. cerebriforme, R. diaphanum and Gigaspora rosea, and their symbiotic lifestyle signature.</title>
        <authorList>
            <person name="Morin E."/>
            <person name="San Clemente H."/>
            <person name="Chen E.C.H."/>
            <person name="De La Providencia I."/>
            <person name="Hainaut M."/>
            <person name="Kuo A."/>
            <person name="Kohler A."/>
            <person name="Murat C."/>
            <person name="Tang N."/>
            <person name="Roy S."/>
            <person name="Loubradou J."/>
            <person name="Henrissat B."/>
            <person name="Grigoriev I.V."/>
            <person name="Corradi N."/>
            <person name="Roux C."/>
            <person name="Martin F.M."/>
        </authorList>
    </citation>
    <scope>NUCLEOTIDE SEQUENCE [LARGE SCALE GENOMIC DNA]</scope>
    <source>
        <strain evidence="2 3">DAOM 194757</strain>
    </source>
</reference>
<dbReference type="AlphaFoldDB" id="A0A397W1Z1"/>